<evidence type="ECO:0000259" key="5">
    <source>
        <dbReference type="Pfam" id="PF00171"/>
    </source>
</evidence>
<comment type="catalytic activity">
    <reaction evidence="4">
        <text>an aldehyde + NAD(+) + H2O = a carboxylate + NADH + 2 H(+)</text>
        <dbReference type="Rhea" id="RHEA:16185"/>
        <dbReference type="ChEBI" id="CHEBI:15377"/>
        <dbReference type="ChEBI" id="CHEBI:15378"/>
        <dbReference type="ChEBI" id="CHEBI:17478"/>
        <dbReference type="ChEBI" id="CHEBI:29067"/>
        <dbReference type="ChEBI" id="CHEBI:57540"/>
        <dbReference type="ChEBI" id="CHEBI:57945"/>
        <dbReference type="EC" id="1.2.1.3"/>
    </reaction>
</comment>
<evidence type="ECO:0000256" key="4">
    <source>
        <dbReference type="ARBA" id="ARBA00049194"/>
    </source>
</evidence>
<dbReference type="PANTHER" id="PTHR11699">
    <property type="entry name" value="ALDEHYDE DEHYDROGENASE-RELATED"/>
    <property type="match status" value="1"/>
</dbReference>
<evidence type="ECO:0000313" key="6">
    <source>
        <dbReference type="EMBL" id="RAL06931.1"/>
    </source>
</evidence>
<dbReference type="EMBL" id="KZ824346">
    <property type="protein sequence ID" value="RAL06931.1"/>
    <property type="molecule type" value="Genomic_DNA"/>
</dbReference>
<dbReference type="FunFam" id="3.40.309.10:FF:000012">
    <property type="entry name" value="Betaine aldehyde dehydrogenase"/>
    <property type="match status" value="1"/>
</dbReference>
<dbReference type="InterPro" id="IPR016161">
    <property type="entry name" value="Ald_DH/histidinol_DH"/>
</dbReference>
<dbReference type="SUPFAM" id="SSF53720">
    <property type="entry name" value="ALDH-like"/>
    <property type="match status" value="1"/>
</dbReference>
<name>A0A395HG77_ASPHC</name>
<evidence type="ECO:0000256" key="3">
    <source>
        <dbReference type="ARBA" id="ARBA00024226"/>
    </source>
</evidence>
<dbReference type="Proteomes" id="UP000248961">
    <property type="component" value="Unassembled WGS sequence"/>
</dbReference>
<dbReference type="VEuPathDB" id="FungiDB:BO97DRAFT_438809"/>
<dbReference type="InterPro" id="IPR015590">
    <property type="entry name" value="Aldehyde_DH_dom"/>
</dbReference>
<evidence type="ECO:0000256" key="2">
    <source>
        <dbReference type="ARBA" id="ARBA00023002"/>
    </source>
</evidence>
<organism evidence="6 7">
    <name type="scientific">Aspergillus homomorphus (strain CBS 101889)</name>
    <dbReference type="NCBI Taxonomy" id="1450537"/>
    <lineage>
        <taxon>Eukaryota</taxon>
        <taxon>Fungi</taxon>
        <taxon>Dikarya</taxon>
        <taxon>Ascomycota</taxon>
        <taxon>Pezizomycotina</taxon>
        <taxon>Eurotiomycetes</taxon>
        <taxon>Eurotiomycetidae</taxon>
        <taxon>Eurotiales</taxon>
        <taxon>Aspergillaceae</taxon>
        <taxon>Aspergillus</taxon>
        <taxon>Aspergillus subgen. Circumdati</taxon>
    </lineage>
</organism>
<dbReference type="OrthoDB" id="310895at2759"/>
<dbReference type="FunFam" id="3.40.605.10:FF:000026">
    <property type="entry name" value="Aldehyde dehydrogenase, putative"/>
    <property type="match status" value="1"/>
</dbReference>
<protein>
    <recommendedName>
        <fullName evidence="3">aldehyde dehydrogenase (NAD(+))</fullName>
        <ecNumber evidence="3">1.2.1.3</ecNumber>
    </recommendedName>
</protein>
<dbReference type="STRING" id="1450537.A0A395HG77"/>
<dbReference type="InterPro" id="IPR016163">
    <property type="entry name" value="Ald_DH_C"/>
</dbReference>
<gene>
    <name evidence="6" type="ORF">BO97DRAFT_438809</name>
</gene>
<feature type="domain" description="Aldehyde dehydrogenase" evidence="5">
    <location>
        <begin position="1"/>
        <end position="292"/>
    </location>
</feature>
<evidence type="ECO:0000256" key="1">
    <source>
        <dbReference type="ARBA" id="ARBA00009986"/>
    </source>
</evidence>
<comment type="similarity">
    <text evidence="1">Belongs to the aldehyde dehydrogenase family.</text>
</comment>
<dbReference type="Gene3D" id="3.40.605.10">
    <property type="entry name" value="Aldehyde Dehydrogenase, Chain A, domain 1"/>
    <property type="match status" value="1"/>
</dbReference>
<dbReference type="RefSeq" id="XP_025546085.1">
    <property type="nucleotide sequence ID" value="XM_025697932.1"/>
</dbReference>
<sequence>MILKPAEQTPLSALFLAKLIKQAGFPPGVVNIHHGYGSEVGAAIASHKGIDKIAFTGGTGTGTGVMKHAAGTLKNITLVTGGKSPLIIFDDADLDQAVAWAHLGIMSNQGQVCTATSRVFVLEAIDTHSLEKYCRHVQQNTIIESPFSEGVTHGPQVSKLQQERILSYIEAGNKEGATLLLGYSQTFHTPEKGYFVPPTVFTNFTDSMTIYQEEIFGPVVVVCRLATEEAVIRRANDTIFGLAGAVFTQDIKRGPRVARKIQAAPFGGYKQSGVGRELGEMGLDAYSCVKSIFTNLGMKLR</sequence>
<dbReference type="InterPro" id="IPR016162">
    <property type="entry name" value="Ald_DH_N"/>
</dbReference>
<keyword evidence="2" id="KW-0560">Oxidoreductase</keyword>
<dbReference type="GeneID" id="37202221"/>
<reference evidence="6 7" key="1">
    <citation type="submission" date="2018-02" db="EMBL/GenBank/DDBJ databases">
        <title>The genomes of Aspergillus section Nigri reveals drivers in fungal speciation.</title>
        <authorList>
            <consortium name="DOE Joint Genome Institute"/>
            <person name="Vesth T.C."/>
            <person name="Nybo J."/>
            <person name="Theobald S."/>
            <person name="Brandl J."/>
            <person name="Frisvad J.C."/>
            <person name="Nielsen K.F."/>
            <person name="Lyhne E.K."/>
            <person name="Kogle M.E."/>
            <person name="Kuo A."/>
            <person name="Riley R."/>
            <person name="Clum A."/>
            <person name="Nolan M."/>
            <person name="Lipzen A."/>
            <person name="Salamov A."/>
            <person name="Henrissat B."/>
            <person name="Wiebenga A."/>
            <person name="De vries R.P."/>
            <person name="Grigoriev I.V."/>
            <person name="Mortensen U.H."/>
            <person name="Andersen M.R."/>
            <person name="Baker S.E."/>
        </authorList>
    </citation>
    <scope>NUCLEOTIDE SEQUENCE [LARGE SCALE GENOMIC DNA]</scope>
    <source>
        <strain evidence="6 7">CBS 101889</strain>
    </source>
</reference>
<dbReference type="EC" id="1.2.1.3" evidence="3"/>
<keyword evidence="7" id="KW-1185">Reference proteome</keyword>
<dbReference type="Gene3D" id="3.40.309.10">
    <property type="entry name" value="Aldehyde Dehydrogenase, Chain A, domain 2"/>
    <property type="match status" value="1"/>
</dbReference>
<accession>A0A395HG77</accession>
<dbReference type="GO" id="GO:0046394">
    <property type="term" value="P:carboxylic acid biosynthetic process"/>
    <property type="evidence" value="ECO:0007669"/>
    <property type="project" value="UniProtKB-ARBA"/>
</dbReference>
<proteinExistence type="inferred from homology"/>
<evidence type="ECO:0000313" key="7">
    <source>
        <dbReference type="Proteomes" id="UP000248961"/>
    </source>
</evidence>
<dbReference type="AlphaFoldDB" id="A0A395HG77"/>
<dbReference type="GO" id="GO:0004029">
    <property type="term" value="F:aldehyde dehydrogenase (NAD+) activity"/>
    <property type="evidence" value="ECO:0007669"/>
    <property type="project" value="UniProtKB-EC"/>
</dbReference>
<dbReference type="Pfam" id="PF00171">
    <property type="entry name" value="Aldedh"/>
    <property type="match status" value="1"/>
</dbReference>